<dbReference type="Proteomes" id="UP000053257">
    <property type="component" value="Unassembled WGS sequence"/>
</dbReference>
<dbReference type="InterPro" id="IPR015421">
    <property type="entry name" value="PyrdxlP-dep_Trfase_major"/>
</dbReference>
<feature type="modified residue" description="N6-(pyridoxal phosphate)lysine" evidence="3">
    <location>
        <position position="205"/>
    </location>
</feature>
<keyword evidence="6" id="KW-1185">Reference proteome</keyword>
<dbReference type="OrthoDB" id="3512640at2759"/>
<evidence type="ECO:0000256" key="4">
    <source>
        <dbReference type="RuleBase" id="RU362118"/>
    </source>
</evidence>
<dbReference type="Gene3D" id="3.40.640.10">
    <property type="entry name" value="Type I PLP-dependent aspartate aminotransferase-like (Major domain)"/>
    <property type="match status" value="1"/>
</dbReference>
<dbReference type="GO" id="GO:0016846">
    <property type="term" value="F:carbon-sulfur lyase activity"/>
    <property type="evidence" value="ECO:0007669"/>
    <property type="project" value="TreeGrafter"/>
</dbReference>
<dbReference type="GO" id="GO:0005737">
    <property type="term" value="C:cytoplasm"/>
    <property type="evidence" value="ECO:0007669"/>
    <property type="project" value="TreeGrafter"/>
</dbReference>
<name>A0A0C3SEF0_PHLG1</name>
<reference evidence="5 6" key="1">
    <citation type="journal article" date="2014" name="PLoS Genet.">
        <title>Analysis of the Phlebiopsis gigantea genome, transcriptome and secretome provides insight into its pioneer colonization strategies of wood.</title>
        <authorList>
            <person name="Hori C."/>
            <person name="Ishida T."/>
            <person name="Igarashi K."/>
            <person name="Samejima M."/>
            <person name="Suzuki H."/>
            <person name="Master E."/>
            <person name="Ferreira P."/>
            <person name="Ruiz-Duenas F.J."/>
            <person name="Held B."/>
            <person name="Canessa P."/>
            <person name="Larrondo L.F."/>
            <person name="Schmoll M."/>
            <person name="Druzhinina I.S."/>
            <person name="Kubicek C.P."/>
            <person name="Gaskell J.A."/>
            <person name="Kersten P."/>
            <person name="St John F."/>
            <person name="Glasner J."/>
            <person name="Sabat G."/>
            <person name="Splinter BonDurant S."/>
            <person name="Syed K."/>
            <person name="Yadav J."/>
            <person name="Mgbeahuruike A.C."/>
            <person name="Kovalchuk A."/>
            <person name="Asiegbu F.O."/>
            <person name="Lackner G."/>
            <person name="Hoffmeister D."/>
            <person name="Rencoret J."/>
            <person name="Gutierrez A."/>
            <person name="Sun H."/>
            <person name="Lindquist E."/>
            <person name="Barry K."/>
            <person name="Riley R."/>
            <person name="Grigoriev I.V."/>
            <person name="Henrissat B."/>
            <person name="Kues U."/>
            <person name="Berka R.M."/>
            <person name="Martinez A.T."/>
            <person name="Covert S.F."/>
            <person name="Blanchette R.A."/>
            <person name="Cullen D."/>
        </authorList>
    </citation>
    <scope>NUCLEOTIDE SEQUENCE [LARGE SCALE GENOMIC DNA]</scope>
    <source>
        <strain evidence="5 6">11061_1 CR5-6</strain>
    </source>
</reference>
<dbReference type="InterPro" id="IPR054542">
    <property type="entry name" value="Cys_met_metab_PP"/>
</dbReference>
<accession>A0A0C3SEF0</accession>
<evidence type="ECO:0000256" key="1">
    <source>
        <dbReference type="ARBA" id="ARBA00001933"/>
    </source>
</evidence>
<dbReference type="SUPFAM" id="SSF53383">
    <property type="entry name" value="PLP-dependent transferases"/>
    <property type="match status" value="1"/>
</dbReference>
<sequence>MAPKGDDNKPYTGTDLVHADDHVPHGLEVAPSITVSTTFRYPEPWDPTKSLSTLNAWNPDRHVYSRYTTTSSTRVEKVLSKINGGFAITYASGLAAAYAALVHLKPKRVAITGGYHGVHMTLDVYQKSSNDKIEIIDLDDEYKEGDLCWLETPLNPTGEARDIKYYADKIHAVGGRLIIDATFAPPPLQLPFKWGADVILHSGTKYFGGHSDLLCGVLVVKTLDEWNTLFHLRTFLGNMMGSLESWLLLRSLRTLHLRVPRQSENATELARWLSRAAGGKAFDGIPAGVIETVWHSSLQGKDSRGWEPSAQMEGGWNPTFAILLKTQEQATLLPQATEYFIPATSLGGVESLIEHRILSDPGANPRLIRLSIGVEDIEDLKKDLRQAFKAVAKPKAKL</sequence>
<dbReference type="HOGENOM" id="CLU_018986_3_0_1"/>
<dbReference type="PROSITE" id="PS00868">
    <property type="entry name" value="CYS_MET_METAB_PP"/>
    <property type="match status" value="1"/>
</dbReference>
<evidence type="ECO:0000313" key="6">
    <source>
        <dbReference type="Proteomes" id="UP000053257"/>
    </source>
</evidence>
<dbReference type="PIRSF" id="PIRSF001434">
    <property type="entry name" value="CGS"/>
    <property type="match status" value="1"/>
</dbReference>
<organism evidence="5 6">
    <name type="scientific">Phlebiopsis gigantea (strain 11061_1 CR5-6)</name>
    <name type="common">White-rot fungus</name>
    <name type="synonym">Peniophora gigantea</name>
    <dbReference type="NCBI Taxonomy" id="745531"/>
    <lineage>
        <taxon>Eukaryota</taxon>
        <taxon>Fungi</taxon>
        <taxon>Dikarya</taxon>
        <taxon>Basidiomycota</taxon>
        <taxon>Agaricomycotina</taxon>
        <taxon>Agaricomycetes</taxon>
        <taxon>Polyporales</taxon>
        <taxon>Phanerochaetaceae</taxon>
        <taxon>Phlebiopsis</taxon>
    </lineage>
</organism>
<dbReference type="STRING" id="745531.A0A0C3SEF0"/>
<evidence type="ECO:0000256" key="3">
    <source>
        <dbReference type="PIRSR" id="PIRSR001434-2"/>
    </source>
</evidence>
<dbReference type="Gene3D" id="3.90.1150.10">
    <property type="entry name" value="Aspartate Aminotransferase, domain 1"/>
    <property type="match status" value="1"/>
</dbReference>
<protein>
    <recommendedName>
        <fullName evidence="7">Cystathionine gamma-synthase</fullName>
    </recommendedName>
</protein>
<dbReference type="Pfam" id="PF01053">
    <property type="entry name" value="Cys_Met_Meta_PP"/>
    <property type="match status" value="1"/>
</dbReference>
<evidence type="ECO:0000313" key="5">
    <source>
        <dbReference type="EMBL" id="KIP12682.1"/>
    </source>
</evidence>
<dbReference type="InterPro" id="IPR015424">
    <property type="entry name" value="PyrdxlP-dep_Trfase"/>
</dbReference>
<proteinExistence type="inferred from homology"/>
<keyword evidence="2 3" id="KW-0663">Pyridoxal phosphate</keyword>
<gene>
    <name evidence="5" type="ORF">PHLGIDRAFT_97283</name>
</gene>
<dbReference type="AlphaFoldDB" id="A0A0C3SEF0"/>
<comment type="cofactor">
    <cofactor evidence="1 4">
        <name>pyridoxal 5'-phosphate</name>
        <dbReference type="ChEBI" id="CHEBI:597326"/>
    </cofactor>
</comment>
<dbReference type="InterPro" id="IPR000277">
    <property type="entry name" value="Cys/Met-Metab_PyrdxlP-dep_enz"/>
</dbReference>
<evidence type="ECO:0008006" key="7">
    <source>
        <dbReference type="Google" id="ProtNLM"/>
    </source>
</evidence>
<dbReference type="PANTHER" id="PTHR11808:SF35">
    <property type="entry name" value="CYSTATHIONINE GAMMA-SYNTHASE (AFU_ORTHOLOGUE AFUA_7G01590)"/>
    <property type="match status" value="1"/>
</dbReference>
<dbReference type="InterPro" id="IPR015422">
    <property type="entry name" value="PyrdxlP-dep_Trfase_small"/>
</dbReference>
<evidence type="ECO:0000256" key="2">
    <source>
        <dbReference type="ARBA" id="ARBA00022898"/>
    </source>
</evidence>
<dbReference type="GO" id="GO:0019346">
    <property type="term" value="P:transsulfuration"/>
    <property type="evidence" value="ECO:0007669"/>
    <property type="project" value="InterPro"/>
</dbReference>
<dbReference type="PANTHER" id="PTHR11808">
    <property type="entry name" value="TRANS-SULFURATION ENZYME FAMILY MEMBER"/>
    <property type="match status" value="1"/>
</dbReference>
<dbReference type="EMBL" id="KN840438">
    <property type="protein sequence ID" value="KIP12682.1"/>
    <property type="molecule type" value="Genomic_DNA"/>
</dbReference>
<dbReference type="GO" id="GO:0030170">
    <property type="term" value="F:pyridoxal phosphate binding"/>
    <property type="evidence" value="ECO:0007669"/>
    <property type="project" value="InterPro"/>
</dbReference>
<comment type="similarity">
    <text evidence="4">Belongs to the trans-sulfuration enzymes family.</text>
</comment>